<name>A0ABS7CN43_9BACL</name>
<feature type="non-terminal residue" evidence="1">
    <location>
        <position position="1"/>
    </location>
</feature>
<organism evidence="1 2">
    <name type="scientific">Paenibacillus sepulcri</name>
    <dbReference type="NCBI Taxonomy" id="359917"/>
    <lineage>
        <taxon>Bacteria</taxon>
        <taxon>Bacillati</taxon>
        <taxon>Bacillota</taxon>
        <taxon>Bacilli</taxon>
        <taxon>Bacillales</taxon>
        <taxon>Paenibacillaceae</taxon>
        <taxon>Paenibacillus</taxon>
    </lineage>
</organism>
<dbReference type="EMBL" id="JAHZIK010003805">
    <property type="protein sequence ID" value="MBW7462317.1"/>
    <property type="molecule type" value="Genomic_DNA"/>
</dbReference>
<sequence>TAKRPIANAVWKFANQPDNPYLHAYWERMRQLNYDFLEADEQESIGAALRFTLSVPGVHTAIVGTVNPARWAVNAALASRGDLPENQFQSIRSKWEETAVGAGWRGL</sequence>
<reference evidence="1 2" key="1">
    <citation type="submission" date="2021-07" db="EMBL/GenBank/DDBJ databases">
        <title>Paenibacillus radiodurans sp. nov., isolated from the southeastern edge of Tengger Desert.</title>
        <authorList>
            <person name="Zhang G."/>
        </authorList>
    </citation>
    <scope>NUCLEOTIDE SEQUENCE [LARGE SCALE GENOMIC DNA]</scope>
    <source>
        <strain evidence="1 2">CCM 7311</strain>
    </source>
</reference>
<proteinExistence type="predicted"/>
<feature type="non-terminal residue" evidence="1">
    <location>
        <position position="107"/>
    </location>
</feature>
<comment type="caution">
    <text evidence="1">The sequence shown here is derived from an EMBL/GenBank/DDBJ whole genome shotgun (WGS) entry which is preliminary data.</text>
</comment>
<keyword evidence="2" id="KW-1185">Reference proteome</keyword>
<dbReference type="SUPFAM" id="SSF51430">
    <property type="entry name" value="NAD(P)-linked oxidoreductase"/>
    <property type="match status" value="1"/>
</dbReference>
<protein>
    <submittedName>
        <fullName evidence="1">Aldo/keto reductase</fullName>
    </submittedName>
</protein>
<dbReference type="InterPro" id="IPR036812">
    <property type="entry name" value="NAD(P)_OxRdtase_dom_sf"/>
</dbReference>
<evidence type="ECO:0000313" key="2">
    <source>
        <dbReference type="Proteomes" id="UP001519887"/>
    </source>
</evidence>
<dbReference type="Proteomes" id="UP001519887">
    <property type="component" value="Unassembled WGS sequence"/>
</dbReference>
<dbReference type="Gene3D" id="3.20.20.100">
    <property type="entry name" value="NADP-dependent oxidoreductase domain"/>
    <property type="match status" value="1"/>
</dbReference>
<accession>A0ABS7CN43</accession>
<evidence type="ECO:0000313" key="1">
    <source>
        <dbReference type="EMBL" id="MBW7462317.1"/>
    </source>
</evidence>
<gene>
    <name evidence="1" type="ORF">K0U00_50525</name>
</gene>